<dbReference type="EMBL" id="BJMV01000009">
    <property type="protein sequence ID" value="GEB86068.1"/>
    <property type="molecule type" value="Genomic_DNA"/>
</dbReference>
<evidence type="ECO:0000313" key="2">
    <source>
        <dbReference type="Proteomes" id="UP000317730"/>
    </source>
</evidence>
<proteinExistence type="predicted"/>
<sequence>MMEMIFPLESFSIITGVPSALADVIVTEEEEEEDEDVEEDEEEELVPLELLVSVVSLPVVRVLSRMLVSVSLLIEEEEEDMAFSFLLPSMISPG</sequence>
<dbReference type="AlphaFoldDB" id="A0A4Y3TWI8"/>
<keyword evidence="2" id="KW-1185">Reference proteome</keyword>
<accession>A0A4Y3TWI8</accession>
<dbReference type="Proteomes" id="UP000317730">
    <property type="component" value="Unassembled WGS sequence"/>
</dbReference>
<evidence type="ECO:0000313" key="1">
    <source>
        <dbReference type="EMBL" id="GEB86068.1"/>
    </source>
</evidence>
<reference evidence="1 2" key="1">
    <citation type="submission" date="2019-06" db="EMBL/GenBank/DDBJ databases">
        <title>Whole genome shotgun sequence of Acetobacter peroxydans NBRC 13755.</title>
        <authorList>
            <person name="Hosoyama A."/>
            <person name="Uohara A."/>
            <person name="Ohji S."/>
            <person name="Ichikawa N."/>
        </authorList>
    </citation>
    <scope>NUCLEOTIDE SEQUENCE [LARGE SCALE GENOMIC DNA]</scope>
    <source>
        <strain evidence="1 2">NBRC 13755</strain>
    </source>
</reference>
<protein>
    <submittedName>
        <fullName evidence="1">Uncharacterized protein</fullName>
    </submittedName>
</protein>
<comment type="caution">
    <text evidence="1">The sequence shown here is derived from an EMBL/GenBank/DDBJ whole genome shotgun (WGS) entry which is preliminary data.</text>
</comment>
<dbReference type="RefSeq" id="WP_141376847.1">
    <property type="nucleotide sequence ID" value="NZ_BAPL01000032.1"/>
</dbReference>
<gene>
    <name evidence="1" type="ORF">APE01nite_18650</name>
</gene>
<organism evidence="1 2">
    <name type="scientific">Acetobacter peroxydans</name>
    <dbReference type="NCBI Taxonomy" id="104098"/>
    <lineage>
        <taxon>Bacteria</taxon>
        <taxon>Pseudomonadati</taxon>
        <taxon>Pseudomonadota</taxon>
        <taxon>Alphaproteobacteria</taxon>
        <taxon>Acetobacterales</taxon>
        <taxon>Acetobacteraceae</taxon>
        <taxon>Acetobacter</taxon>
    </lineage>
</organism>
<name>A0A4Y3TWI8_9PROT</name>